<dbReference type="AlphaFoldDB" id="A0A9Q5ZGH1"/>
<evidence type="ECO:0000313" key="1">
    <source>
        <dbReference type="EMBL" id="PHK06788.1"/>
    </source>
</evidence>
<organism evidence="1 2">
    <name type="scientific">Nostoc linckia z8</name>
    <dbReference type="NCBI Taxonomy" id="1628746"/>
    <lineage>
        <taxon>Bacteria</taxon>
        <taxon>Bacillati</taxon>
        <taxon>Cyanobacteriota</taxon>
        <taxon>Cyanophyceae</taxon>
        <taxon>Nostocales</taxon>
        <taxon>Nostocaceae</taxon>
        <taxon>Nostoc</taxon>
    </lineage>
</organism>
<dbReference type="Proteomes" id="UP000222310">
    <property type="component" value="Unassembled WGS sequence"/>
</dbReference>
<dbReference type="GeneID" id="57094348"/>
<name>A0A9Q5ZGH1_NOSLI</name>
<dbReference type="EMBL" id="LAHD01000005">
    <property type="protein sequence ID" value="PHK06788.1"/>
    <property type="molecule type" value="Genomic_DNA"/>
</dbReference>
<comment type="caution">
    <text evidence="1">The sequence shown here is derived from an EMBL/GenBank/DDBJ whole genome shotgun (WGS) entry which is preliminary data.</text>
</comment>
<gene>
    <name evidence="1" type="ORF">VF08_03380</name>
</gene>
<proteinExistence type="predicted"/>
<accession>A0A9Q5ZGH1</accession>
<reference evidence="1 2" key="1">
    <citation type="submission" date="2015-02" db="EMBL/GenBank/DDBJ databases">
        <title>Nostoc linckia genome annotation.</title>
        <authorList>
            <person name="Zhou Z."/>
        </authorList>
    </citation>
    <scope>NUCLEOTIDE SEQUENCE [LARGE SCALE GENOMIC DNA]</scope>
    <source>
        <strain evidence="2">z8</strain>
    </source>
</reference>
<evidence type="ECO:0000313" key="2">
    <source>
        <dbReference type="Proteomes" id="UP000222310"/>
    </source>
</evidence>
<dbReference type="RefSeq" id="WP_099066573.1">
    <property type="nucleotide sequence ID" value="NZ_LAHD01000005.1"/>
</dbReference>
<sequence>MINIDFTTEELQALSKAIDFVTNNPTRGVNEATSSAIIKIQSLSTNIEFTPQEIQGFVSAIGFLKTNPKSCWNVHTESAYNKLKIALNTYNKSQPQLLEVEIL</sequence>
<protein>
    <submittedName>
        <fullName evidence="1">Uncharacterized protein</fullName>
    </submittedName>
</protein>